<gene>
    <name evidence="6" type="ORF">FB45DRAFT_951680</name>
</gene>
<dbReference type="InterPro" id="IPR002893">
    <property type="entry name" value="Znf_MYND"/>
</dbReference>
<evidence type="ECO:0000256" key="2">
    <source>
        <dbReference type="ARBA" id="ARBA00022771"/>
    </source>
</evidence>
<proteinExistence type="predicted"/>
<organism evidence="6 7">
    <name type="scientific">Roridomyces roridus</name>
    <dbReference type="NCBI Taxonomy" id="1738132"/>
    <lineage>
        <taxon>Eukaryota</taxon>
        <taxon>Fungi</taxon>
        <taxon>Dikarya</taxon>
        <taxon>Basidiomycota</taxon>
        <taxon>Agaricomycotina</taxon>
        <taxon>Agaricomycetes</taxon>
        <taxon>Agaricomycetidae</taxon>
        <taxon>Agaricales</taxon>
        <taxon>Marasmiineae</taxon>
        <taxon>Mycenaceae</taxon>
        <taxon>Roridomyces</taxon>
    </lineage>
</organism>
<evidence type="ECO:0000313" key="6">
    <source>
        <dbReference type="EMBL" id="KAJ7606034.1"/>
    </source>
</evidence>
<evidence type="ECO:0000256" key="3">
    <source>
        <dbReference type="ARBA" id="ARBA00022833"/>
    </source>
</evidence>
<feature type="domain" description="MYND-type" evidence="5">
    <location>
        <begin position="22"/>
        <end position="63"/>
    </location>
</feature>
<dbReference type="Gene3D" id="6.10.140.2220">
    <property type="match status" value="1"/>
</dbReference>
<sequence>MSSSSAPKPSRSKTGNDTLCHEKTCVNSRLKGYTMSMCKKCRNTCYCSVACQRKDWPRHKEWCKHSAAVAALGDSAISEEFDKWQGEMGVLMLRDICVHLMHGHADPEYIESKLVLLKMRQREPRGTPLLNHLQIYRFESIELLDKSCLPALTGGSPDSLRLLAQYMREWREKTQLFTKEVCAAGWVVTEILTPGGSKRVMIRHSPVTLTMPMLQGPKAFRADEVIAMQINMGATSRDDLALVEENKEMTKWLSAHPDKLEETMGKLVDFMAKADDWQSSQTSA</sequence>
<comment type="caution">
    <text evidence="6">The sequence shown here is derived from an EMBL/GenBank/DDBJ whole genome shotgun (WGS) entry which is preliminary data.</text>
</comment>
<dbReference type="Pfam" id="PF01753">
    <property type="entry name" value="zf-MYND"/>
    <property type="match status" value="1"/>
</dbReference>
<dbReference type="PROSITE" id="PS50865">
    <property type="entry name" value="ZF_MYND_2"/>
    <property type="match status" value="1"/>
</dbReference>
<evidence type="ECO:0000256" key="4">
    <source>
        <dbReference type="PROSITE-ProRule" id="PRU00134"/>
    </source>
</evidence>
<dbReference type="GO" id="GO:0008270">
    <property type="term" value="F:zinc ion binding"/>
    <property type="evidence" value="ECO:0007669"/>
    <property type="project" value="UniProtKB-KW"/>
</dbReference>
<dbReference type="SUPFAM" id="SSF144232">
    <property type="entry name" value="HIT/MYND zinc finger-like"/>
    <property type="match status" value="1"/>
</dbReference>
<keyword evidence="3" id="KW-0862">Zinc</keyword>
<accession>A0AAD7AZZ9</accession>
<protein>
    <recommendedName>
        <fullName evidence="5">MYND-type domain-containing protein</fullName>
    </recommendedName>
</protein>
<name>A0AAD7AZZ9_9AGAR</name>
<evidence type="ECO:0000313" key="7">
    <source>
        <dbReference type="Proteomes" id="UP001221142"/>
    </source>
</evidence>
<keyword evidence="1" id="KW-0479">Metal-binding</keyword>
<dbReference type="Proteomes" id="UP001221142">
    <property type="component" value="Unassembled WGS sequence"/>
</dbReference>
<keyword evidence="7" id="KW-1185">Reference proteome</keyword>
<dbReference type="EMBL" id="JARKIF010000065">
    <property type="protein sequence ID" value="KAJ7606034.1"/>
    <property type="molecule type" value="Genomic_DNA"/>
</dbReference>
<keyword evidence="2 4" id="KW-0863">Zinc-finger</keyword>
<evidence type="ECO:0000259" key="5">
    <source>
        <dbReference type="PROSITE" id="PS50865"/>
    </source>
</evidence>
<dbReference type="AlphaFoldDB" id="A0AAD7AZZ9"/>
<reference evidence="6" key="1">
    <citation type="submission" date="2023-03" db="EMBL/GenBank/DDBJ databases">
        <title>Massive genome expansion in bonnet fungi (Mycena s.s.) driven by repeated elements and novel gene families across ecological guilds.</title>
        <authorList>
            <consortium name="Lawrence Berkeley National Laboratory"/>
            <person name="Harder C.B."/>
            <person name="Miyauchi S."/>
            <person name="Viragh M."/>
            <person name="Kuo A."/>
            <person name="Thoen E."/>
            <person name="Andreopoulos B."/>
            <person name="Lu D."/>
            <person name="Skrede I."/>
            <person name="Drula E."/>
            <person name="Henrissat B."/>
            <person name="Morin E."/>
            <person name="Kohler A."/>
            <person name="Barry K."/>
            <person name="LaButti K."/>
            <person name="Morin E."/>
            <person name="Salamov A."/>
            <person name="Lipzen A."/>
            <person name="Mereny Z."/>
            <person name="Hegedus B."/>
            <person name="Baldrian P."/>
            <person name="Stursova M."/>
            <person name="Weitz H."/>
            <person name="Taylor A."/>
            <person name="Grigoriev I.V."/>
            <person name="Nagy L.G."/>
            <person name="Martin F."/>
            <person name="Kauserud H."/>
        </authorList>
    </citation>
    <scope>NUCLEOTIDE SEQUENCE</scope>
    <source>
        <strain evidence="6">9284</strain>
    </source>
</reference>
<evidence type="ECO:0000256" key="1">
    <source>
        <dbReference type="ARBA" id="ARBA00022723"/>
    </source>
</evidence>